<dbReference type="InterPro" id="IPR013786">
    <property type="entry name" value="AcylCoA_DH/ox_N"/>
</dbReference>
<keyword evidence="5 6" id="KW-0560">Oxidoreductase</keyword>
<keyword evidence="4 6" id="KW-0274">FAD</keyword>
<feature type="domain" description="Acyl-CoA dehydrogenase/oxidase C-terminal" evidence="7">
    <location>
        <begin position="283"/>
        <end position="446"/>
    </location>
</feature>
<dbReference type="PANTHER" id="PTHR42803:SF1">
    <property type="entry name" value="BROAD-SPECIFICITY LINEAR ACYL-COA DEHYDROGENASE FADE5"/>
    <property type="match status" value="1"/>
</dbReference>
<reference evidence="12" key="1">
    <citation type="journal article" date="2019" name="Int. J. Syst. Evol. Microbiol.">
        <title>The Global Catalogue of Microorganisms (GCM) 10K type strain sequencing project: providing services to taxonomists for standard genome sequencing and annotation.</title>
        <authorList>
            <consortium name="The Broad Institute Genomics Platform"/>
            <consortium name="The Broad Institute Genome Sequencing Center for Infectious Disease"/>
            <person name="Wu L."/>
            <person name="Ma J."/>
        </authorList>
    </citation>
    <scope>NUCLEOTIDE SEQUENCE [LARGE SCALE GENOMIC DNA]</scope>
    <source>
        <strain evidence="12">NBRC 110140</strain>
    </source>
</reference>
<feature type="domain" description="Acetyl-CoA dehydrogenase-like C-terminal" evidence="10">
    <location>
        <begin position="465"/>
        <end position="584"/>
    </location>
</feature>
<dbReference type="Pfam" id="PF02771">
    <property type="entry name" value="Acyl-CoA_dh_N"/>
    <property type="match status" value="1"/>
</dbReference>
<evidence type="ECO:0000256" key="2">
    <source>
        <dbReference type="ARBA" id="ARBA00009347"/>
    </source>
</evidence>
<evidence type="ECO:0000256" key="1">
    <source>
        <dbReference type="ARBA" id="ARBA00001974"/>
    </source>
</evidence>
<dbReference type="PANTHER" id="PTHR42803">
    <property type="entry name" value="ACYL-COA DEHYDROGENASE"/>
    <property type="match status" value="1"/>
</dbReference>
<dbReference type="Gene3D" id="1.20.140.10">
    <property type="entry name" value="Butyryl-CoA Dehydrogenase, subunit A, domain 3"/>
    <property type="match status" value="1"/>
</dbReference>
<keyword evidence="12" id="KW-1185">Reference proteome</keyword>
<name>A0ABQ5VY70_9RHOB</name>
<comment type="caution">
    <text evidence="11">The sequence shown here is derived from an EMBL/GenBank/DDBJ whole genome shotgun (WGS) entry which is preliminary data.</text>
</comment>
<evidence type="ECO:0000313" key="12">
    <source>
        <dbReference type="Proteomes" id="UP001156694"/>
    </source>
</evidence>
<dbReference type="InterPro" id="IPR037069">
    <property type="entry name" value="AcylCoA_DH/ox_N_sf"/>
</dbReference>
<sequence length="592" mass="62828">MYDPSENDLSFAIKHGLDAEMRALLETRFDLGDDLVDAVLSEAGRVARDVIAPLNQSGDITGSVWNSDFTVTTPAGFKEAHRAMAEGGWCGIEAGEEHGGQGMSKVISTSVAEMWHGANMAFALCSLLSQGQIHALEVFGTPAQKATYLPKLASGAWTGTMNLTEPQAGTDLGALKTSAKPDKDGEYRIKGQKIFITYGEHDMAENIVHLVLARVEGAPEGIKGISLFIVPKILTNEDGSLGARNDVKCVSLEHKLGINASPTAVLQFGEDEGAIGYLVGEENQGLSIMFKMMNHARFGVGVQGLAMANRAFMAAKAYAGERVQGIPLDGKAGDTIDRHPDVMRLLAGMRSEIEAMRGMMIYTAGAIDLADNQLGDTAYWQSRAELMIPILKAWLTERSVALASDGVQVHGGMGFIEETGAAQHYRDARILPIYEGTTAIQANDMMYRKTLRDQGVGVRALLADISASATTAMASDNSDISATGRALAAACETAEDALGTVLAGGLSMRHAGAVSVPYLMMLGTLTGGWMALRSASAAAAQAESAHWDATFLSAKQKLARVFADHSLPEVARYSQIIQSGGAAVENITPEML</sequence>
<comment type="similarity">
    <text evidence="2 6">Belongs to the acyl-CoA dehydrogenase family.</text>
</comment>
<dbReference type="SUPFAM" id="SSF47203">
    <property type="entry name" value="Acyl-CoA dehydrogenase C-terminal domain-like"/>
    <property type="match status" value="1"/>
</dbReference>
<evidence type="ECO:0000259" key="8">
    <source>
        <dbReference type="Pfam" id="PF02770"/>
    </source>
</evidence>
<dbReference type="Pfam" id="PF12806">
    <property type="entry name" value="Acyl-CoA_dh_C"/>
    <property type="match status" value="1"/>
</dbReference>
<evidence type="ECO:0000256" key="3">
    <source>
        <dbReference type="ARBA" id="ARBA00022630"/>
    </source>
</evidence>
<evidence type="ECO:0000259" key="9">
    <source>
        <dbReference type="Pfam" id="PF02771"/>
    </source>
</evidence>
<feature type="domain" description="Acyl-CoA dehydrogenase/oxidase N-terminal" evidence="9">
    <location>
        <begin position="78"/>
        <end position="155"/>
    </location>
</feature>
<evidence type="ECO:0000256" key="6">
    <source>
        <dbReference type="RuleBase" id="RU362125"/>
    </source>
</evidence>
<dbReference type="InterPro" id="IPR046373">
    <property type="entry name" value="Acyl-CoA_Oxase/DH_mid-dom_sf"/>
</dbReference>
<protein>
    <submittedName>
        <fullName evidence="11">Acyl-CoA dehydrogenase</fullName>
    </submittedName>
</protein>
<dbReference type="Pfam" id="PF00441">
    <property type="entry name" value="Acyl-CoA_dh_1"/>
    <property type="match status" value="1"/>
</dbReference>
<dbReference type="InterPro" id="IPR006091">
    <property type="entry name" value="Acyl-CoA_Oxase/DH_mid-dom"/>
</dbReference>
<evidence type="ECO:0000259" key="10">
    <source>
        <dbReference type="Pfam" id="PF12806"/>
    </source>
</evidence>
<organism evidence="11 12">
    <name type="scientific">Amylibacter marinus</name>
    <dbReference type="NCBI Taxonomy" id="1475483"/>
    <lineage>
        <taxon>Bacteria</taxon>
        <taxon>Pseudomonadati</taxon>
        <taxon>Pseudomonadota</taxon>
        <taxon>Alphaproteobacteria</taxon>
        <taxon>Rhodobacterales</taxon>
        <taxon>Paracoccaceae</taxon>
        <taxon>Amylibacter</taxon>
    </lineage>
</organism>
<evidence type="ECO:0000256" key="5">
    <source>
        <dbReference type="ARBA" id="ARBA00023002"/>
    </source>
</evidence>
<feature type="domain" description="Acyl-CoA oxidase/dehydrogenase middle" evidence="8">
    <location>
        <begin position="161"/>
        <end position="268"/>
    </location>
</feature>
<proteinExistence type="inferred from homology"/>
<accession>A0ABQ5VY70</accession>
<dbReference type="InterPro" id="IPR036250">
    <property type="entry name" value="AcylCo_DH-like_C"/>
</dbReference>
<dbReference type="InterPro" id="IPR009100">
    <property type="entry name" value="AcylCoA_DH/oxidase_NM_dom_sf"/>
</dbReference>
<dbReference type="SUPFAM" id="SSF56645">
    <property type="entry name" value="Acyl-CoA dehydrogenase NM domain-like"/>
    <property type="match status" value="1"/>
</dbReference>
<dbReference type="Pfam" id="PF02770">
    <property type="entry name" value="Acyl-CoA_dh_M"/>
    <property type="match status" value="1"/>
</dbReference>
<dbReference type="InterPro" id="IPR009075">
    <property type="entry name" value="AcylCo_DH/oxidase_C"/>
</dbReference>
<dbReference type="Proteomes" id="UP001156694">
    <property type="component" value="Unassembled WGS sequence"/>
</dbReference>
<dbReference type="InterPro" id="IPR052166">
    <property type="entry name" value="Diverse_Acyl-CoA_DH"/>
</dbReference>
<dbReference type="Gene3D" id="1.10.540.10">
    <property type="entry name" value="Acyl-CoA dehydrogenase/oxidase, N-terminal domain"/>
    <property type="match status" value="1"/>
</dbReference>
<dbReference type="Gene3D" id="2.40.110.10">
    <property type="entry name" value="Butyryl-CoA Dehydrogenase, subunit A, domain 2"/>
    <property type="match status" value="1"/>
</dbReference>
<dbReference type="RefSeq" id="WP_284379885.1">
    <property type="nucleotide sequence ID" value="NZ_BSNN01000008.1"/>
</dbReference>
<keyword evidence="3 6" id="KW-0285">Flavoprotein</keyword>
<comment type="cofactor">
    <cofactor evidence="1 6">
        <name>FAD</name>
        <dbReference type="ChEBI" id="CHEBI:57692"/>
    </cofactor>
</comment>
<evidence type="ECO:0000259" key="7">
    <source>
        <dbReference type="Pfam" id="PF00441"/>
    </source>
</evidence>
<evidence type="ECO:0000256" key="4">
    <source>
        <dbReference type="ARBA" id="ARBA00022827"/>
    </source>
</evidence>
<dbReference type="InterPro" id="IPR025878">
    <property type="entry name" value="Acyl-CoA_dh-like_C_dom"/>
</dbReference>
<dbReference type="EMBL" id="BSNN01000008">
    <property type="protein sequence ID" value="GLQ36234.1"/>
    <property type="molecule type" value="Genomic_DNA"/>
</dbReference>
<gene>
    <name evidence="11" type="ORF">GCM10007939_25180</name>
</gene>
<evidence type="ECO:0000313" key="11">
    <source>
        <dbReference type="EMBL" id="GLQ36234.1"/>
    </source>
</evidence>